<comment type="catalytic activity">
    <reaction evidence="1">
        <text>ATP + protein L-histidine = ADP + protein N-phospho-L-histidine.</text>
        <dbReference type="EC" id="2.7.13.3"/>
    </reaction>
</comment>
<comment type="caution">
    <text evidence="9">The sequence shown here is derived from an EMBL/GenBank/DDBJ whole genome shotgun (WGS) entry which is preliminary data.</text>
</comment>
<accession>A0ABQ4S3M3</accession>
<protein>
    <recommendedName>
        <fullName evidence="2">histidine kinase</fullName>
        <ecNumber evidence="2">2.7.13.3</ecNumber>
    </recommendedName>
</protein>
<keyword evidence="4" id="KW-0808">Transferase</keyword>
<evidence type="ECO:0000313" key="10">
    <source>
        <dbReference type="Proteomes" id="UP001055125"/>
    </source>
</evidence>
<dbReference type="InterPro" id="IPR011102">
    <property type="entry name" value="Sig_transdc_His_kinase_HWE"/>
</dbReference>
<dbReference type="InterPro" id="IPR011006">
    <property type="entry name" value="CheY-like_superfamily"/>
</dbReference>
<evidence type="ECO:0000313" key="9">
    <source>
        <dbReference type="EMBL" id="GJD97646.1"/>
    </source>
</evidence>
<reference evidence="9" key="2">
    <citation type="submission" date="2021-08" db="EMBL/GenBank/DDBJ databases">
        <authorList>
            <person name="Tani A."/>
            <person name="Ola A."/>
            <person name="Ogura Y."/>
            <person name="Katsura K."/>
            <person name="Hayashi T."/>
        </authorList>
    </citation>
    <scope>NUCLEOTIDE SEQUENCE</scope>
    <source>
        <strain evidence="9">DSM 19015</strain>
    </source>
</reference>
<dbReference type="PANTHER" id="PTHR41523:SF7">
    <property type="entry name" value="HISTIDINE KINASE"/>
    <property type="match status" value="1"/>
</dbReference>
<dbReference type="Proteomes" id="UP001055125">
    <property type="component" value="Unassembled WGS sequence"/>
</dbReference>
<sequence length="347" mass="38620">MMIEADATVLVLAPVGRDAEVASAILAEEQIASRPCGSLLELVGSLDSACGAVITEEALLASNRQVLADWIARQPPWSDFPFILLTMRGAVPDQRLTDMLGNVSLLERPFHPATLIMAVRFALRARRRQREAETFLAERERTTERQTLLIRELHHRVKNTLATVQALLGASARTATSVDAFYASFSARVISLAKTHNLLTEDYWQQAPLREMLVNELGPYNDVQGTRIQLEGPKVELLGDLAVPTGMAIHELTTNAAKHGALSVPEGRIEVEWDVKRLQDKRYLQLDWREHGGPPTQPPKRKGFGSTLLHRVLKVQCDAEIAFDFRPSGLHFRMEAPIPDTRSVPAY</sequence>
<keyword evidence="7" id="KW-0067">ATP-binding</keyword>
<dbReference type="SUPFAM" id="SSF52172">
    <property type="entry name" value="CheY-like"/>
    <property type="match status" value="1"/>
</dbReference>
<dbReference type="EMBL" id="BPQP01000097">
    <property type="protein sequence ID" value="GJD97646.1"/>
    <property type="molecule type" value="Genomic_DNA"/>
</dbReference>
<keyword evidence="6" id="KW-0418">Kinase</keyword>
<feature type="domain" description="Signal transduction histidine kinase HWE region" evidence="8">
    <location>
        <begin position="152"/>
        <end position="234"/>
    </location>
</feature>
<dbReference type="Gene3D" id="3.30.565.10">
    <property type="entry name" value="Histidine kinase-like ATPase, C-terminal domain"/>
    <property type="match status" value="1"/>
</dbReference>
<evidence type="ECO:0000256" key="1">
    <source>
        <dbReference type="ARBA" id="ARBA00000085"/>
    </source>
</evidence>
<keyword evidence="5" id="KW-0547">Nucleotide-binding</keyword>
<proteinExistence type="predicted"/>
<keyword evidence="3" id="KW-0597">Phosphoprotein</keyword>
<evidence type="ECO:0000256" key="6">
    <source>
        <dbReference type="ARBA" id="ARBA00022777"/>
    </source>
</evidence>
<keyword evidence="10" id="KW-1185">Reference proteome</keyword>
<reference evidence="9" key="1">
    <citation type="journal article" date="2021" name="Front. Microbiol.">
        <title>Comprehensive Comparative Genomics and Phenotyping of Methylobacterium Species.</title>
        <authorList>
            <person name="Alessa O."/>
            <person name="Ogura Y."/>
            <person name="Fujitani Y."/>
            <person name="Takami H."/>
            <person name="Hayashi T."/>
            <person name="Sahin N."/>
            <person name="Tani A."/>
        </authorList>
    </citation>
    <scope>NUCLEOTIDE SEQUENCE</scope>
    <source>
        <strain evidence="9">DSM 19015</strain>
    </source>
</reference>
<evidence type="ECO:0000259" key="8">
    <source>
        <dbReference type="SMART" id="SM00911"/>
    </source>
</evidence>
<dbReference type="InterPro" id="IPR036890">
    <property type="entry name" value="HATPase_C_sf"/>
</dbReference>
<dbReference type="SMART" id="SM00911">
    <property type="entry name" value="HWE_HK"/>
    <property type="match status" value="1"/>
</dbReference>
<dbReference type="EC" id="2.7.13.3" evidence="2"/>
<dbReference type="Gene3D" id="3.40.50.2300">
    <property type="match status" value="1"/>
</dbReference>
<evidence type="ECO:0000256" key="5">
    <source>
        <dbReference type="ARBA" id="ARBA00022741"/>
    </source>
</evidence>
<evidence type="ECO:0000256" key="7">
    <source>
        <dbReference type="ARBA" id="ARBA00022840"/>
    </source>
</evidence>
<evidence type="ECO:0000256" key="4">
    <source>
        <dbReference type="ARBA" id="ARBA00022679"/>
    </source>
</evidence>
<organism evidence="9 10">
    <name type="scientific">Methylobacterium iners</name>
    <dbReference type="NCBI Taxonomy" id="418707"/>
    <lineage>
        <taxon>Bacteria</taxon>
        <taxon>Pseudomonadati</taxon>
        <taxon>Pseudomonadota</taxon>
        <taxon>Alphaproteobacteria</taxon>
        <taxon>Hyphomicrobiales</taxon>
        <taxon>Methylobacteriaceae</taxon>
        <taxon>Methylobacterium</taxon>
    </lineage>
</organism>
<dbReference type="PANTHER" id="PTHR41523">
    <property type="entry name" value="TWO-COMPONENT SYSTEM SENSOR PROTEIN"/>
    <property type="match status" value="1"/>
</dbReference>
<dbReference type="Pfam" id="PF07536">
    <property type="entry name" value="HWE_HK"/>
    <property type="match status" value="1"/>
</dbReference>
<gene>
    <name evidence="9" type="ORF">OCOJLMKI_4879</name>
</gene>
<name>A0ABQ4S3M3_9HYPH</name>
<evidence type="ECO:0000256" key="2">
    <source>
        <dbReference type="ARBA" id="ARBA00012438"/>
    </source>
</evidence>
<evidence type="ECO:0000256" key="3">
    <source>
        <dbReference type="ARBA" id="ARBA00022553"/>
    </source>
</evidence>